<dbReference type="GO" id="GO:0017136">
    <property type="term" value="F:histone deacetylase activity, NAD-dependent"/>
    <property type="evidence" value="ECO:0007669"/>
    <property type="project" value="InterPro"/>
</dbReference>
<feature type="compositionally biased region" description="Basic and acidic residues" evidence="13">
    <location>
        <begin position="383"/>
        <end position="399"/>
    </location>
</feature>
<dbReference type="PROSITE" id="PS50305">
    <property type="entry name" value="SIRTUIN"/>
    <property type="match status" value="1"/>
</dbReference>
<comment type="similarity">
    <text evidence="2 8">Belongs to the sirtuin family. Class I subfamily.</text>
</comment>
<gene>
    <name evidence="15" type="ORF">B0F90DRAFT_1628693</name>
</gene>
<feature type="binding site" evidence="10">
    <location>
        <begin position="68"/>
        <end position="70"/>
    </location>
    <ligand>
        <name>NAD(+)</name>
        <dbReference type="ChEBI" id="CHEBI:57540"/>
    </ligand>
</feature>
<feature type="binding site" evidence="10">
    <location>
        <begin position="56"/>
        <end position="62"/>
    </location>
    <ligand>
        <name>NAD(+)</name>
        <dbReference type="ChEBI" id="CHEBI:57540"/>
    </ligand>
</feature>
<comment type="cofactor">
    <cofactor evidence="11">
        <name>Zn(2+)</name>
        <dbReference type="ChEBI" id="CHEBI:29105"/>
    </cofactor>
    <text evidence="11">Binds 1 zinc ion per subunit.</text>
</comment>
<feature type="binding site" evidence="10">
    <location>
        <position position="278"/>
    </location>
    <ligand>
        <name>NAD(+)</name>
        <dbReference type="ChEBI" id="CHEBI:57540"/>
    </ligand>
</feature>
<dbReference type="PANTHER" id="PTHR11085">
    <property type="entry name" value="NAD-DEPENDENT PROTEIN DEACYLASE SIRTUIN-5, MITOCHONDRIAL-RELATED"/>
    <property type="match status" value="1"/>
</dbReference>
<evidence type="ECO:0000313" key="15">
    <source>
        <dbReference type="EMBL" id="KAI0301190.1"/>
    </source>
</evidence>
<evidence type="ECO:0000256" key="2">
    <source>
        <dbReference type="ARBA" id="ARBA00006924"/>
    </source>
</evidence>
<feature type="active site" description="Proton acceptor" evidence="9 12">
    <location>
        <position position="162"/>
    </location>
</feature>
<evidence type="ECO:0000256" key="8">
    <source>
        <dbReference type="PIRNR" id="PIRNR037938"/>
    </source>
</evidence>
<dbReference type="PANTHER" id="PTHR11085:SF6">
    <property type="entry name" value="NAD-DEPENDENT PROTEIN DEACETYLASE SIRTUIN-2"/>
    <property type="match status" value="1"/>
</dbReference>
<feature type="binding site" evidence="11 12">
    <location>
        <position position="197"/>
    </location>
    <ligand>
        <name>Zn(2+)</name>
        <dbReference type="ChEBI" id="CHEBI:29105"/>
    </ligand>
</feature>
<dbReference type="InterPro" id="IPR017328">
    <property type="entry name" value="Sirtuin_class_I"/>
</dbReference>
<dbReference type="GO" id="GO:0005634">
    <property type="term" value="C:nucleus"/>
    <property type="evidence" value="ECO:0007669"/>
    <property type="project" value="TreeGrafter"/>
</dbReference>
<dbReference type="Gene3D" id="3.40.50.1220">
    <property type="entry name" value="TPP-binding domain"/>
    <property type="match status" value="1"/>
</dbReference>
<proteinExistence type="inferred from homology"/>
<feature type="region of interest" description="Disordered" evidence="13">
    <location>
        <begin position="343"/>
        <end position="399"/>
    </location>
</feature>
<comment type="catalytic activity">
    <reaction evidence="8">
        <text>N(6)-acetyl-L-lysyl-[protein] + NAD(+) + H2O = 2''-O-acetyl-ADP-D-ribose + nicotinamide + L-lysyl-[protein]</text>
        <dbReference type="Rhea" id="RHEA:43636"/>
        <dbReference type="Rhea" id="RHEA-COMP:9752"/>
        <dbReference type="Rhea" id="RHEA-COMP:10731"/>
        <dbReference type="ChEBI" id="CHEBI:15377"/>
        <dbReference type="ChEBI" id="CHEBI:17154"/>
        <dbReference type="ChEBI" id="CHEBI:29969"/>
        <dbReference type="ChEBI" id="CHEBI:57540"/>
        <dbReference type="ChEBI" id="CHEBI:61930"/>
        <dbReference type="ChEBI" id="CHEBI:83767"/>
        <dbReference type="EC" id="2.3.1.286"/>
    </reaction>
</comment>
<evidence type="ECO:0000256" key="7">
    <source>
        <dbReference type="ARBA" id="ARBA00023128"/>
    </source>
</evidence>
<reference evidence="15" key="1">
    <citation type="journal article" date="2022" name="New Phytol.">
        <title>Evolutionary transition to the ectomycorrhizal habit in the genomes of a hyperdiverse lineage of mushroom-forming fungi.</title>
        <authorList>
            <person name="Looney B."/>
            <person name="Miyauchi S."/>
            <person name="Morin E."/>
            <person name="Drula E."/>
            <person name="Courty P.E."/>
            <person name="Kohler A."/>
            <person name="Kuo A."/>
            <person name="LaButti K."/>
            <person name="Pangilinan J."/>
            <person name="Lipzen A."/>
            <person name="Riley R."/>
            <person name="Andreopoulos W."/>
            <person name="He G."/>
            <person name="Johnson J."/>
            <person name="Nolan M."/>
            <person name="Tritt A."/>
            <person name="Barry K.W."/>
            <person name="Grigoriev I.V."/>
            <person name="Nagy L.G."/>
            <person name="Hibbett D."/>
            <person name="Henrissat B."/>
            <person name="Matheny P.B."/>
            <person name="Labbe J."/>
            <person name="Martin F.M."/>
        </authorList>
    </citation>
    <scope>NUCLEOTIDE SEQUENCE</scope>
    <source>
        <strain evidence="15">BPL690</strain>
    </source>
</reference>
<dbReference type="InterPro" id="IPR029035">
    <property type="entry name" value="DHS-like_NAD/FAD-binding_dom"/>
</dbReference>
<feature type="binding site" evidence="11 12">
    <location>
        <position position="194"/>
    </location>
    <ligand>
        <name>Zn(2+)</name>
        <dbReference type="ChEBI" id="CHEBI:29105"/>
    </ligand>
</feature>
<keyword evidence="16" id="KW-1185">Reference proteome</keyword>
<dbReference type="CDD" id="cd01408">
    <property type="entry name" value="SIRT1"/>
    <property type="match status" value="1"/>
</dbReference>
<evidence type="ECO:0000256" key="10">
    <source>
        <dbReference type="PIRSR" id="PIRSR037938-2"/>
    </source>
</evidence>
<comment type="caution">
    <text evidence="15">The sequence shown here is derived from an EMBL/GenBank/DDBJ whole genome shotgun (WGS) entry which is preliminary data.</text>
</comment>
<evidence type="ECO:0000256" key="5">
    <source>
        <dbReference type="ARBA" id="ARBA00022833"/>
    </source>
</evidence>
<evidence type="ECO:0000256" key="6">
    <source>
        <dbReference type="ARBA" id="ARBA00023027"/>
    </source>
</evidence>
<feature type="binding site" evidence="11 12">
    <location>
        <position position="170"/>
    </location>
    <ligand>
        <name>Zn(2+)</name>
        <dbReference type="ChEBI" id="CHEBI:29105"/>
    </ligand>
</feature>
<dbReference type="GO" id="GO:0005739">
    <property type="term" value="C:mitochondrion"/>
    <property type="evidence" value="ECO:0007669"/>
    <property type="project" value="UniProtKB-SubCell"/>
</dbReference>
<evidence type="ECO:0000256" key="9">
    <source>
        <dbReference type="PIRSR" id="PIRSR037938-1"/>
    </source>
</evidence>
<dbReference type="InterPro" id="IPR003000">
    <property type="entry name" value="Sirtuin"/>
</dbReference>
<comment type="subcellular location">
    <subcellularLocation>
        <location evidence="1">Mitochondrion</location>
    </subcellularLocation>
</comment>
<dbReference type="InterPro" id="IPR026591">
    <property type="entry name" value="Sirtuin_cat_small_dom_sf"/>
</dbReference>
<feature type="binding site" evidence="10">
    <location>
        <begin position="234"/>
        <end position="235"/>
    </location>
    <ligand>
        <name>NAD(+)</name>
        <dbReference type="ChEBI" id="CHEBI:57540"/>
    </ligand>
</feature>
<evidence type="ECO:0000313" key="16">
    <source>
        <dbReference type="Proteomes" id="UP001203297"/>
    </source>
</evidence>
<feature type="binding site" evidence="10">
    <location>
        <begin position="142"/>
        <end position="145"/>
    </location>
    <ligand>
        <name>NAD(+)</name>
        <dbReference type="ChEBI" id="CHEBI:57540"/>
    </ligand>
</feature>
<evidence type="ECO:0000256" key="11">
    <source>
        <dbReference type="PIRSR" id="PIRSR037938-3"/>
    </source>
</evidence>
<keyword evidence="5 8" id="KW-0862">Zinc</keyword>
<keyword evidence="7" id="KW-0496">Mitochondrion</keyword>
<feature type="domain" description="Deacetylase sirtuin-type" evidence="14">
    <location>
        <begin position="28"/>
        <end position="292"/>
    </location>
</feature>
<name>A0AAD4QNR9_9AGAM</name>
<accession>A0AAD4QNR9</accession>
<dbReference type="EC" id="2.3.1.286" evidence="8"/>
<feature type="binding site" evidence="10">
    <location>
        <begin position="258"/>
        <end position="260"/>
    </location>
    <ligand>
        <name>NAD(+)</name>
        <dbReference type="ChEBI" id="CHEBI:57540"/>
    </ligand>
</feature>
<dbReference type="GO" id="GO:0008270">
    <property type="term" value="F:zinc ion binding"/>
    <property type="evidence" value="ECO:0007669"/>
    <property type="project" value="UniProtKB-UniRule"/>
</dbReference>
<dbReference type="PIRSF" id="PIRSF037938">
    <property type="entry name" value="SIR2_euk"/>
    <property type="match status" value="1"/>
</dbReference>
<evidence type="ECO:0000256" key="3">
    <source>
        <dbReference type="ARBA" id="ARBA00022679"/>
    </source>
</evidence>
<evidence type="ECO:0000256" key="12">
    <source>
        <dbReference type="PROSITE-ProRule" id="PRU00236"/>
    </source>
</evidence>
<evidence type="ECO:0000256" key="13">
    <source>
        <dbReference type="SAM" id="MobiDB-lite"/>
    </source>
</evidence>
<dbReference type="EMBL" id="WTXG01000015">
    <property type="protein sequence ID" value="KAI0301190.1"/>
    <property type="molecule type" value="Genomic_DNA"/>
</dbReference>
<dbReference type="Pfam" id="PF02146">
    <property type="entry name" value="SIR2"/>
    <property type="match status" value="1"/>
</dbReference>
<dbReference type="GO" id="GO:0070403">
    <property type="term" value="F:NAD+ binding"/>
    <property type="evidence" value="ECO:0007669"/>
    <property type="project" value="UniProtKB-UniRule"/>
</dbReference>
<dbReference type="AlphaFoldDB" id="A0AAD4QNR9"/>
<keyword evidence="4 8" id="KW-0479">Metal-binding</keyword>
<evidence type="ECO:0000256" key="4">
    <source>
        <dbReference type="ARBA" id="ARBA00022723"/>
    </source>
</evidence>
<dbReference type="Proteomes" id="UP001203297">
    <property type="component" value="Unassembled WGS sequence"/>
</dbReference>
<protein>
    <recommendedName>
        <fullName evidence="8">NAD-dependent protein deacetylase</fullName>
        <ecNumber evidence="8">2.3.1.286</ecNumber>
    </recommendedName>
</protein>
<dbReference type="InterPro" id="IPR026590">
    <property type="entry name" value="Ssirtuin_cat_dom"/>
</dbReference>
<feature type="compositionally biased region" description="Basic and acidic residues" evidence="13">
    <location>
        <begin position="343"/>
        <end position="353"/>
    </location>
</feature>
<keyword evidence="6 8" id="KW-0520">NAD</keyword>
<evidence type="ECO:0000259" key="14">
    <source>
        <dbReference type="PROSITE" id="PS50305"/>
    </source>
</evidence>
<sequence length="399" mass="44325">MDDHCVDLLQEALASGKSAKPPANTSSQPFERKDVPSLAKYIRSDACRKIYLMRHAHPGISTSAGIPDFRSPETGAWALDNLSRLNLPYPEAVFDIGFFRRNPRPFYTLAKELYPGKYRPTLTHSFIKLLSDKGLLGLCLTQNIDTLERRAGIPTDKIIEAHGSFATQRCIECKRPFSDVEMKKSVEEVRIPRCEKCKGLVKPDIVFFGESLPPNFFPSLGQLRDADLLIIMGTSLTVHPFASLVNMVKGQCPRVLINLDKVGGIGSGKNDLVLLGKCDDIIRDLARELEWEDELDKEWRTTATSLNTYEAEPQKSPEEKDLIDETKLAREIEKITERVEGALSVSDKDKTGIEEGADGLVRANIRSSEDGGPKSSVPRTPKKSADDGGRGSRRSEPEE</sequence>
<organism evidence="15 16">
    <name type="scientific">Multifurca ochricompacta</name>
    <dbReference type="NCBI Taxonomy" id="376703"/>
    <lineage>
        <taxon>Eukaryota</taxon>
        <taxon>Fungi</taxon>
        <taxon>Dikarya</taxon>
        <taxon>Basidiomycota</taxon>
        <taxon>Agaricomycotina</taxon>
        <taxon>Agaricomycetes</taxon>
        <taxon>Russulales</taxon>
        <taxon>Russulaceae</taxon>
        <taxon>Multifurca</taxon>
    </lineage>
</organism>
<dbReference type="InterPro" id="IPR050134">
    <property type="entry name" value="NAD-dep_sirtuin_deacylases"/>
</dbReference>
<evidence type="ECO:0000256" key="1">
    <source>
        <dbReference type="ARBA" id="ARBA00004173"/>
    </source>
</evidence>
<dbReference type="Gene3D" id="3.30.1600.10">
    <property type="entry name" value="SIR2/SIRT2 'Small Domain"/>
    <property type="match status" value="1"/>
</dbReference>
<feature type="binding site" evidence="11 12">
    <location>
        <position position="173"/>
    </location>
    <ligand>
        <name>Zn(2+)</name>
        <dbReference type="ChEBI" id="CHEBI:29105"/>
    </ligand>
</feature>
<keyword evidence="3 8" id="KW-0808">Transferase</keyword>
<dbReference type="SUPFAM" id="SSF52467">
    <property type="entry name" value="DHS-like NAD/FAD-binding domain"/>
    <property type="match status" value="1"/>
</dbReference>